<dbReference type="KEGG" id="vde:111251188"/>
<dbReference type="RefSeq" id="XP_022663286.1">
    <property type="nucleotide sequence ID" value="XM_022807551.1"/>
</dbReference>
<keyword evidence="3" id="KW-0325">Glycoprotein</keyword>
<dbReference type="InterPro" id="IPR051561">
    <property type="entry name" value="FRAS1_ECM"/>
</dbReference>
<evidence type="ECO:0000256" key="2">
    <source>
        <dbReference type="ARBA" id="ARBA00022737"/>
    </source>
</evidence>
<dbReference type="SMART" id="SM00282">
    <property type="entry name" value="LamG"/>
    <property type="match status" value="2"/>
</dbReference>
<dbReference type="Gene3D" id="2.60.120.200">
    <property type="match status" value="2"/>
</dbReference>
<dbReference type="InterPro" id="IPR001791">
    <property type="entry name" value="Laminin_G"/>
</dbReference>
<feature type="repeat" description="CSPG" evidence="5">
    <location>
        <begin position="1305"/>
        <end position="1394"/>
    </location>
</feature>
<evidence type="ECO:0000256" key="3">
    <source>
        <dbReference type="ARBA" id="ARBA00023180"/>
    </source>
</evidence>
<evidence type="ECO:0000259" key="6">
    <source>
        <dbReference type="PROSITE" id="PS50025"/>
    </source>
</evidence>
<evidence type="ECO:0000256" key="4">
    <source>
        <dbReference type="PROSITE-ProRule" id="PRU00122"/>
    </source>
</evidence>
<dbReference type="Pfam" id="PF02210">
    <property type="entry name" value="Laminin_G_2"/>
    <property type="match status" value="2"/>
</dbReference>
<proteinExistence type="predicted"/>
<dbReference type="OMA" id="EELHFMV"/>
<dbReference type="SUPFAM" id="SSF49899">
    <property type="entry name" value="Concanavalin A-like lectins/glucanases"/>
    <property type="match status" value="2"/>
</dbReference>
<dbReference type="OrthoDB" id="430044at2759"/>
<dbReference type="InterPro" id="IPR039005">
    <property type="entry name" value="CSPG_rpt"/>
</dbReference>
<dbReference type="Proteomes" id="UP000594260">
    <property type="component" value="Unplaced"/>
</dbReference>
<keyword evidence="8" id="KW-1185">Reference proteome</keyword>
<feature type="repeat" description="CSPG" evidence="5">
    <location>
        <begin position="1186"/>
        <end position="1280"/>
    </location>
</feature>
<reference evidence="7" key="1">
    <citation type="submission" date="2021-01" db="UniProtKB">
        <authorList>
            <consortium name="EnsemblMetazoa"/>
        </authorList>
    </citation>
    <scope>IDENTIFICATION</scope>
</reference>
<dbReference type="Pfam" id="PF16184">
    <property type="entry name" value="Cadherin_3"/>
    <property type="match status" value="9"/>
</dbReference>
<dbReference type="PROSITE" id="PS51854">
    <property type="entry name" value="CSPG"/>
    <property type="match status" value="5"/>
</dbReference>
<dbReference type="InterPro" id="IPR013320">
    <property type="entry name" value="ConA-like_dom_sf"/>
</dbReference>
<organism evidence="7 8">
    <name type="scientific">Varroa destructor</name>
    <name type="common">Honeybee mite</name>
    <dbReference type="NCBI Taxonomy" id="109461"/>
    <lineage>
        <taxon>Eukaryota</taxon>
        <taxon>Metazoa</taxon>
        <taxon>Ecdysozoa</taxon>
        <taxon>Arthropoda</taxon>
        <taxon>Chelicerata</taxon>
        <taxon>Arachnida</taxon>
        <taxon>Acari</taxon>
        <taxon>Parasitiformes</taxon>
        <taxon>Mesostigmata</taxon>
        <taxon>Gamasina</taxon>
        <taxon>Dermanyssoidea</taxon>
        <taxon>Varroidae</taxon>
        <taxon>Varroa</taxon>
    </lineage>
</organism>
<protein>
    <recommendedName>
        <fullName evidence="6">Laminin G domain-containing protein</fullName>
    </recommendedName>
</protein>
<name>A0A7M7KMU5_VARDE</name>
<evidence type="ECO:0000256" key="5">
    <source>
        <dbReference type="PROSITE-ProRule" id="PRU01201"/>
    </source>
</evidence>
<evidence type="ECO:0000313" key="7">
    <source>
        <dbReference type="EnsemblMetazoa" id="XP_022663286"/>
    </source>
</evidence>
<feature type="domain" description="Laminin G" evidence="6">
    <location>
        <begin position="58"/>
        <end position="245"/>
    </location>
</feature>
<feature type="repeat" description="CSPG" evidence="5">
    <location>
        <begin position="496"/>
        <end position="592"/>
    </location>
</feature>
<dbReference type="GO" id="GO:0009653">
    <property type="term" value="P:anatomical structure morphogenesis"/>
    <property type="evidence" value="ECO:0007669"/>
    <property type="project" value="TreeGrafter"/>
</dbReference>
<accession>A0A7M7KMU5</accession>
<dbReference type="PROSITE" id="PS50025">
    <property type="entry name" value="LAM_G_DOMAIN"/>
    <property type="match status" value="2"/>
</dbReference>
<feature type="repeat" description="CSPG" evidence="5">
    <location>
        <begin position="1524"/>
        <end position="1614"/>
    </location>
</feature>
<evidence type="ECO:0000313" key="8">
    <source>
        <dbReference type="Proteomes" id="UP000594260"/>
    </source>
</evidence>
<dbReference type="EnsemblMetazoa" id="XM_022807551">
    <property type="protein sequence ID" value="XP_022663286"/>
    <property type="gene ID" value="LOC111251188"/>
</dbReference>
<dbReference type="GeneID" id="111251188"/>
<feature type="repeat" description="CSPG" evidence="5">
    <location>
        <begin position="1410"/>
        <end position="1500"/>
    </location>
</feature>
<feature type="domain" description="Laminin G" evidence="6">
    <location>
        <begin position="256"/>
        <end position="438"/>
    </location>
</feature>
<dbReference type="InParanoid" id="A0A7M7KMU5"/>
<dbReference type="FunCoup" id="A0A7M7KMU5">
    <property type="interactions" value="16"/>
</dbReference>
<comment type="caution">
    <text evidence="4">Lacks conserved residue(s) required for the propagation of feature annotation.</text>
</comment>
<evidence type="ECO:0000256" key="1">
    <source>
        <dbReference type="ARBA" id="ARBA00022729"/>
    </source>
</evidence>
<dbReference type="PANTHER" id="PTHR45739">
    <property type="entry name" value="MATRIX PROTEIN, PUTATIVE-RELATED"/>
    <property type="match status" value="1"/>
</dbReference>
<dbReference type="CDD" id="cd00110">
    <property type="entry name" value="LamG"/>
    <property type="match status" value="2"/>
</dbReference>
<keyword evidence="2" id="KW-0677">Repeat</keyword>
<sequence>MEVMATPTTCRCCCRLMERSLRNADEQLEKGVQTIYSGDSVKIHVCKQKRAGAAPHVACTASFYGSSFASLSVLTEGFGGVDTRFRFKTRSEDALLLLIAGGSDYCTVELKRGALKVRLKLGGSSKEFAIISQEGSCNDLRWHEVSFFYKAGHNVSVTLDQQFNTHPLHLAAGAPSSLDIPGQKSTVYVGGLGGYAGPLSTGRPPSFRGCIESLYYNNVNVFHRALTNNKKSDGVLYEVEFGHRCPVLFEATNSDAISFTDGQQSFVALPTIPGCSGGLQLNLQFQTSSPQGLLAYQSGRRSVLALELDDGRVNLIFKRSGELNTLTSPQRVSDAYWHKLQIEMHTNGSVIFYVDTSKITWDANYTRGERQSLAEEDCSFDTHFYIGGVDAKNRQRAQAQGVKPYQYSLSGCVHYMRLNGKIRGLENALVTKSVSKGCVWKYPCLKEPCVDGADCLQVGIDSFQCVCDTAKICTKKSFTANYKETYATSADDDSPSENVLAITPVVVHDGGIEHLSPEHIHLLVDLQKLGLRPGDIHFSVLVGPHHGSLAKERLKTSDVITTFTYRDISRYRVVYTHDGSEAANDSIVLEMSVAPSTLLLQRLPKALSEKIQFMLHIAILAQQNSPTHDYDTQVVFTLARHTKKQLTNDLLKIDDVQFVDEGAARFMVHIEEAENTGFVDNFKNPGVALDNFTFHDLKQSLIWYNHRGNASSTSFGLSYNSPSMTKEILVDVRTFPLDITSVNNTGVKVSHATPTIMTNQMLAFVTNAPEQGLDIRFDIATAPKYGTIQRLKSNSVWTNTTHFSQRQLTRHKVRFVPTPQAAIDKPVEDALVFTVSCEKAKLSTLHQFTLSFTSDRVFAATNNTRVVYDTRQIVLTERDLRYLDGYADSRIAYTLTATPKLGRLLLNGVVLSVGSNFTQRHLAQKNLVYRPSKSVIFFEDSFKFNVFSSNPATAGLTGQTFTLRSANSDLLIVANMRVPEGERLAFKLAKESPKKKLVIKITGEPSHGAIERSEEKGQFRVVTEFSAEAVAAGEVFYKHDDSESARDKVVYDVVKENSTEVLQTGEVNIDISLKNDNPPRRTQEQVFHIAYQAEKILSNMHLRYEDADTDTDPSKITISRKEIPNAMLVRNDDSRKEVQQFTQKDIDDEMILVRHTGGDYGRAIFWISDGQFYATGILEIVASPPYLNITTNTGLLLEQGSSAPLLPSNLSIDTNLNVKPSEVVLKVMRAPTLGKLRFAQSSEQVINKFTMRDVQEGIIEYVHTSPSKAAYNDRFDFNVVALGVTKEASFKITVYPSTFWTPMQLKAGGGNATLYLDAGSIATVSRTYLNVIHETLEPEDIMFSLARPPRLGQLLINGKPITSFTQTDVNKGRVKYVHSGAPGVDGFVVDASNGFSRMAGIEVRLGAILRDISLRTQNLTVEEGGQVTITVEYLSLPADAGSPDVISEYIVIEPPKHGTIVTKDKSVVNNFTPKQVQKGEIEYEHNGDERLIDFFTVIGRANALGKETAPATIHVKIQPVNDEIPQIVENVGLELWEGEWAVITNERLAAVDEDTPPEDVRFTLTQPPSNGFVALVTNIGQPILTFTQAEINRNVIVFSHTGKKRPQHTLLKDV</sequence>
<keyword evidence="1" id="KW-0732">Signal</keyword>
<dbReference type="PANTHER" id="PTHR45739:SF12">
    <property type="entry name" value="CHONDROITIN SULFATE PROTEOGLYCAN 4-LIKE ISOFORM X2"/>
    <property type="match status" value="1"/>
</dbReference>